<organism evidence="1 2">
    <name type="scientific">Araneus ventricosus</name>
    <name type="common">Orbweaver spider</name>
    <name type="synonym">Epeira ventricosa</name>
    <dbReference type="NCBI Taxonomy" id="182803"/>
    <lineage>
        <taxon>Eukaryota</taxon>
        <taxon>Metazoa</taxon>
        <taxon>Ecdysozoa</taxon>
        <taxon>Arthropoda</taxon>
        <taxon>Chelicerata</taxon>
        <taxon>Arachnida</taxon>
        <taxon>Araneae</taxon>
        <taxon>Araneomorphae</taxon>
        <taxon>Entelegynae</taxon>
        <taxon>Araneoidea</taxon>
        <taxon>Araneidae</taxon>
        <taxon>Araneus</taxon>
    </lineage>
</organism>
<protein>
    <submittedName>
        <fullName evidence="1">Uncharacterized protein</fullName>
    </submittedName>
</protein>
<dbReference type="Proteomes" id="UP000499080">
    <property type="component" value="Unassembled WGS sequence"/>
</dbReference>
<accession>A0A4Y2AMP7</accession>
<proteinExistence type="predicted"/>
<dbReference type="EMBL" id="BGPR01000024">
    <property type="protein sequence ID" value="GBL81010.1"/>
    <property type="molecule type" value="Genomic_DNA"/>
</dbReference>
<dbReference type="AlphaFoldDB" id="A0A4Y2AMP7"/>
<keyword evidence="2" id="KW-1185">Reference proteome</keyword>
<evidence type="ECO:0000313" key="1">
    <source>
        <dbReference type="EMBL" id="GBL81010.1"/>
    </source>
</evidence>
<name>A0A4Y2AMP7_ARAVE</name>
<sequence length="118" mass="12494">MPVAVPGTLNSGRCNSSSTEAGVLGAVTGHGPTPPEGVVIACSDHGCNDQSVVLIKIAWNGSPVSKDIENPTVLVINSSLVVIGLEEMTPQNTRTMAMKKGLKRNHYHPKKLFKPFAF</sequence>
<evidence type="ECO:0000313" key="2">
    <source>
        <dbReference type="Proteomes" id="UP000499080"/>
    </source>
</evidence>
<reference evidence="1 2" key="1">
    <citation type="journal article" date="2019" name="Sci. Rep.">
        <title>Orb-weaving spider Araneus ventricosus genome elucidates the spidroin gene catalogue.</title>
        <authorList>
            <person name="Kono N."/>
            <person name="Nakamura H."/>
            <person name="Ohtoshi R."/>
            <person name="Moran D.A.P."/>
            <person name="Shinohara A."/>
            <person name="Yoshida Y."/>
            <person name="Fujiwara M."/>
            <person name="Mori M."/>
            <person name="Tomita M."/>
            <person name="Arakawa K."/>
        </authorList>
    </citation>
    <scope>NUCLEOTIDE SEQUENCE [LARGE SCALE GENOMIC DNA]</scope>
</reference>
<gene>
    <name evidence="1" type="ORF">AVEN_83097_1</name>
</gene>
<comment type="caution">
    <text evidence="1">The sequence shown here is derived from an EMBL/GenBank/DDBJ whole genome shotgun (WGS) entry which is preliminary data.</text>
</comment>